<comment type="caution">
    <text evidence="2">The sequence shown here is derived from an EMBL/GenBank/DDBJ whole genome shotgun (WGS) entry which is preliminary data.</text>
</comment>
<gene>
    <name evidence="2" type="ORF">D7X96_02895</name>
</gene>
<evidence type="ECO:0000256" key="1">
    <source>
        <dbReference type="SAM" id="MobiDB-lite"/>
    </source>
</evidence>
<dbReference type="EMBL" id="RAWM01000005">
    <property type="protein sequence ID" value="RKH73015.1"/>
    <property type="molecule type" value="Genomic_DNA"/>
</dbReference>
<protein>
    <submittedName>
        <fullName evidence="2">Uncharacterized protein</fullName>
    </submittedName>
</protein>
<reference evidence="3" key="1">
    <citation type="submission" date="2018-09" db="EMBL/GenBank/DDBJ databases">
        <authorList>
            <person name="Livingstone P.G."/>
            <person name="Whitworth D.E."/>
        </authorList>
    </citation>
    <scope>NUCLEOTIDE SEQUENCE [LARGE SCALE GENOMIC DNA]</scope>
    <source>
        <strain evidence="3">AB047A</strain>
    </source>
</reference>
<evidence type="ECO:0000313" key="2">
    <source>
        <dbReference type="EMBL" id="RKH73015.1"/>
    </source>
</evidence>
<feature type="compositionally biased region" description="Low complexity" evidence="1">
    <location>
        <begin position="10"/>
        <end position="21"/>
    </location>
</feature>
<accession>A0A3A8R2L3</accession>
<organism evidence="2 3">
    <name type="scientific">Corallococcus interemptor</name>
    <dbReference type="NCBI Taxonomy" id="2316720"/>
    <lineage>
        <taxon>Bacteria</taxon>
        <taxon>Pseudomonadati</taxon>
        <taxon>Myxococcota</taxon>
        <taxon>Myxococcia</taxon>
        <taxon>Myxococcales</taxon>
        <taxon>Cystobacterineae</taxon>
        <taxon>Myxococcaceae</taxon>
        <taxon>Corallococcus</taxon>
    </lineage>
</organism>
<name>A0A3A8R2L3_9BACT</name>
<dbReference type="AlphaFoldDB" id="A0A3A8R2L3"/>
<feature type="region of interest" description="Disordered" evidence="1">
    <location>
        <begin position="6"/>
        <end position="43"/>
    </location>
</feature>
<keyword evidence="3" id="KW-1185">Reference proteome</keyword>
<sequence length="169" mass="17977">MLYVREHAAAGHAAPSRASTSPSPPQEPVMPVPTNPTLPTSNPNSLYTTIVNTTPNTLNVVISTPDSTQLLSLSNNGVLGPAGSATDTVTVMSQYYSDNTVNIGLFDPNYSESASVASFFAHQHDETGFRNPVPWADTFNFVDGYYFVGQPSAQPGQLKVTLGRNSTAK</sequence>
<proteinExistence type="predicted"/>
<evidence type="ECO:0000313" key="3">
    <source>
        <dbReference type="Proteomes" id="UP000282656"/>
    </source>
</evidence>
<dbReference type="Proteomes" id="UP000282656">
    <property type="component" value="Unassembled WGS sequence"/>
</dbReference>
<feature type="compositionally biased region" description="Pro residues" evidence="1">
    <location>
        <begin position="22"/>
        <end position="36"/>
    </location>
</feature>